<keyword evidence="4" id="KW-1185">Reference proteome</keyword>
<evidence type="ECO:0000256" key="1">
    <source>
        <dbReference type="SAM" id="SignalP"/>
    </source>
</evidence>
<evidence type="ECO:0000313" key="4">
    <source>
        <dbReference type="Proteomes" id="UP001209076"/>
    </source>
</evidence>
<dbReference type="CDD" id="cd01465">
    <property type="entry name" value="vWA_subgroup"/>
    <property type="match status" value="1"/>
</dbReference>
<accession>A0ABT2PX91</accession>
<protein>
    <submittedName>
        <fullName evidence="3">VWA domain-containing protein</fullName>
    </submittedName>
</protein>
<sequence length="504" mass="55849">MKKLLSIIALAFALTLVGCSTPYGLDYESGLPPTGETYAEITDNPFIRTIDRSVSTFSADVDTASYSNIRRFLNQGILPERDAVRIEEMVNYFTYDIDAPQAGEIINVHSEYSDAPWQSGHKLLMLGLKTEDIQFDESVGMNLVFLIDVSGSMFSSDKLPLLKQALYLLIENLRPIDRISIVTYAGSTKVLLEGGDSTDKDEIIQALDRLQASGSTAGASGINLAYKVAKENFIEGGNNRIILASDGDFNVGESSVGGLKALISEERDHGIFLSVLGFGTGNYRDDIMESLADHGNGVYYYIDSLKEAEKVLVHELGGTMITVMKDVKLQVEFNPASVKAYRLIGYENRVLDYEDYEDDTKDAGDIGSGHVVIAFYEIIPVGSPTEVLTIEFDPIEDLKYDSTNYLDELLTLSIRYKEPTENTSQEIQKVILNEAYTTTPSKEFQFGSAVVEFGLLLRESKYKGTSSFDAIIERATNALEFDPHEYRSEFVRLVEMAKNISTAD</sequence>
<feature type="signal peptide" evidence="1">
    <location>
        <begin position="1"/>
        <end position="24"/>
    </location>
</feature>
<dbReference type="InterPro" id="IPR002035">
    <property type="entry name" value="VWF_A"/>
</dbReference>
<dbReference type="Gene3D" id="3.40.50.410">
    <property type="entry name" value="von Willebrand factor, type A domain"/>
    <property type="match status" value="1"/>
</dbReference>
<dbReference type="Proteomes" id="UP001209076">
    <property type="component" value="Unassembled WGS sequence"/>
</dbReference>
<dbReference type="InterPro" id="IPR021908">
    <property type="entry name" value="YfbK_C"/>
</dbReference>
<keyword evidence="1" id="KW-0732">Signal</keyword>
<dbReference type="SUPFAM" id="SSF53300">
    <property type="entry name" value="vWA-like"/>
    <property type="match status" value="1"/>
</dbReference>
<dbReference type="InterPro" id="IPR051266">
    <property type="entry name" value="CLCR"/>
</dbReference>
<dbReference type="EMBL" id="JAOEGN010000007">
    <property type="protein sequence ID" value="MCU0104944.1"/>
    <property type="molecule type" value="Genomic_DNA"/>
</dbReference>
<name>A0ABT2PX91_9MOLU</name>
<dbReference type="InterPro" id="IPR022156">
    <property type="entry name" value="Uncharacterised_YfbK_N"/>
</dbReference>
<evidence type="ECO:0000259" key="2">
    <source>
        <dbReference type="PROSITE" id="PS50234"/>
    </source>
</evidence>
<dbReference type="RefSeq" id="WP_262096203.1">
    <property type="nucleotide sequence ID" value="NZ_JAOEGN010000007.1"/>
</dbReference>
<evidence type="ECO:0000313" key="3">
    <source>
        <dbReference type="EMBL" id="MCU0104944.1"/>
    </source>
</evidence>
<dbReference type="Pfam" id="PF00092">
    <property type="entry name" value="VWA"/>
    <property type="match status" value="1"/>
</dbReference>
<dbReference type="InterPro" id="IPR036465">
    <property type="entry name" value="vWFA_dom_sf"/>
</dbReference>
<dbReference type="PANTHER" id="PTHR10579:SF43">
    <property type="entry name" value="ZINC FINGER (C3HC4-TYPE RING FINGER) FAMILY PROTEIN"/>
    <property type="match status" value="1"/>
</dbReference>
<organism evidence="3 4">
    <name type="scientific">Paracholeplasma vituli</name>
    <dbReference type="NCBI Taxonomy" id="69473"/>
    <lineage>
        <taxon>Bacteria</taxon>
        <taxon>Bacillati</taxon>
        <taxon>Mycoplasmatota</taxon>
        <taxon>Mollicutes</taxon>
        <taxon>Acholeplasmatales</taxon>
        <taxon>Acholeplasmataceae</taxon>
        <taxon>Paracholeplasma</taxon>
    </lineage>
</organism>
<dbReference type="PROSITE" id="PS51257">
    <property type="entry name" value="PROKAR_LIPOPROTEIN"/>
    <property type="match status" value="1"/>
</dbReference>
<dbReference type="Pfam" id="PF12450">
    <property type="entry name" value="vWF_A"/>
    <property type="match status" value="1"/>
</dbReference>
<feature type="chain" id="PRO_5045288004" evidence="1">
    <location>
        <begin position="25"/>
        <end position="504"/>
    </location>
</feature>
<comment type="caution">
    <text evidence="3">The sequence shown here is derived from an EMBL/GenBank/DDBJ whole genome shotgun (WGS) entry which is preliminary data.</text>
</comment>
<proteinExistence type="predicted"/>
<gene>
    <name evidence="3" type="ORF">N7603_04665</name>
</gene>
<dbReference type="PANTHER" id="PTHR10579">
    <property type="entry name" value="CALCIUM-ACTIVATED CHLORIDE CHANNEL REGULATOR"/>
    <property type="match status" value="1"/>
</dbReference>
<feature type="domain" description="VWFA" evidence="2">
    <location>
        <begin position="142"/>
        <end position="316"/>
    </location>
</feature>
<dbReference type="Pfam" id="PF12034">
    <property type="entry name" value="YfbK_C"/>
    <property type="match status" value="1"/>
</dbReference>
<dbReference type="PROSITE" id="PS50234">
    <property type="entry name" value="VWFA"/>
    <property type="match status" value="1"/>
</dbReference>
<reference evidence="4" key="1">
    <citation type="submission" date="2023-07" db="EMBL/GenBank/DDBJ databases">
        <title>Novel Mycoplasma species identified in domestic and wild animals.</title>
        <authorList>
            <person name="Volokhov D.V."/>
            <person name="Furtak V.A."/>
            <person name="Zagorodnyaya T.A."/>
        </authorList>
    </citation>
    <scope>NUCLEOTIDE SEQUENCE [LARGE SCALE GENOMIC DNA]</scope>
    <source>
        <strain evidence="4">92-19</strain>
    </source>
</reference>
<dbReference type="SMART" id="SM00327">
    <property type="entry name" value="VWA"/>
    <property type="match status" value="1"/>
</dbReference>